<dbReference type="EMBL" id="BDEQ01000001">
    <property type="protein sequence ID" value="GAT92026.1"/>
    <property type="molecule type" value="Genomic_DNA"/>
</dbReference>
<dbReference type="Proteomes" id="UP000078387">
    <property type="component" value="Unassembled WGS sequence"/>
</dbReference>
<evidence type="ECO:0000313" key="3">
    <source>
        <dbReference type="EMBL" id="GAT92026.1"/>
    </source>
</evidence>
<organism evidence="3 4">
    <name type="scientific">Entamoeba histolytica</name>
    <dbReference type="NCBI Taxonomy" id="5759"/>
    <lineage>
        <taxon>Eukaryota</taxon>
        <taxon>Amoebozoa</taxon>
        <taxon>Evosea</taxon>
        <taxon>Archamoebae</taxon>
        <taxon>Mastigamoebida</taxon>
        <taxon>Entamoebidae</taxon>
        <taxon>Entamoeba</taxon>
    </lineage>
</organism>
<dbReference type="InterPro" id="IPR009030">
    <property type="entry name" value="Growth_fac_rcpt_cys_sf"/>
</dbReference>
<evidence type="ECO:0000313" key="4">
    <source>
        <dbReference type="Proteomes" id="UP000078387"/>
    </source>
</evidence>
<dbReference type="VEuPathDB" id="AmoebaDB:KM1_289130"/>
<protein>
    <submittedName>
        <fullName evidence="3">Cxxc-rich protein</fullName>
    </submittedName>
</protein>
<dbReference type="VEuPathDB" id="AmoebaDB:EHI5A_233270"/>
<gene>
    <name evidence="3" type="ORF">CL6EHI_050970</name>
</gene>
<sequence>MMVLLIAFISCCLGYSDVRCTSAYCSGCSYDSPDVCFYCIDQYILENNGTCSSPKGKNCYNTMAGYCEICNEGYQWDNTTKSCVEGNDNCTRYSTDDGSCSTCNDGFFLENGKCTKCETNPYCILFDGSCNRCIKCKPSYGVVNGTCAQPIEHCMEYKTTETGNPTCLTCFGGYYLINNGNECVNATIENCAFYSIENNELKGCKQCYIGYVFDTEKKLCVSDENYKMEGCKVQSSIGVCVECLFNYHLEEGQCIQNPIGCKRGNNNTCQECLEGYELGEDNQCYLINYYCNEEATSKEVCSKDNHWCIFETVATNTYCTYKSLNCSSWNEIGECVQCSFGFVLDSNNPIACIEKIEGCESYLTKQINNETKDVVCVSCKSGYFMKEDFTCGKCSSECTSQCYGESDLCDKDNKKCSDAFCKSCPNNKDKCEVCIDGSKPQGNWCGPVICVIPVGDDMCYECAYLSEEKVFDENIKQYIPKNITGFAPNAKGQCIKSPDDSSYSDDSSNSNNSDDSSNSNNSDGSNNSSNSNNSDGSNNSSNSNNSDGSNNSNSSTTSSAGSNDSSDEKSNTIYYIIGGVICGILLLLLIIIGVAIIVFFVTRKKKGSEYHDIA</sequence>
<evidence type="ECO:0000256" key="1">
    <source>
        <dbReference type="SAM" id="MobiDB-lite"/>
    </source>
</evidence>
<dbReference type="Gene3D" id="1.20.5.510">
    <property type="entry name" value="Single helix bin"/>
    <property type="match status" value="1"/>
</dbReference>
<dbReference type="SUPFAM" id="SSF57184">
    <property type="entry name" value="Growth factor receptor domain"/>
    <property type="match status" value="2"/>
</dbReference>
<accession>A0A5K1U3D3</accession>
<dbReference type="OMA" id="YCNEQAT"/>
<reference evidence="3 4" key="1">
    <citation type="submission" date="2016-05" db="EMBL/GenBank/DDBJ databases">
        <title>First whole genome sequencing of Entamoeba histolytica HM1:IMSS-clone-6.</title>
        <authorList>
            <person name="Mukherjee Avik.K."/>
            <person name="Izumyama S."/>
            <person name="Nakada-Tsukui K."/>
            <person name="Nozaki T."/>
        </authorList>
    </citation>
    <scope>NUCLEOTIDE SEQUENCE [LARGE SCALE GENOMIC DNA]</scope>
    <source>
        <strain evidence="3 4">HM1:IMSS clone 6</strain>
    </source>
</reference>
<feature type="transmembrane region" description="Helical" evidence="2">
    <location>
        <begin position="573"/>
        <end position="601"/>
    </location>
</feature>
<dbReference type="VEuPathDB" id="AmoebaDB:EHI8A_209060"/>
<proteinExistence type="predicted"/>
<comment type="caution">
    <text evidence="3">The sequence shown here is derived from an EMBL/GenBank/DDBJ whole genome shotgun (WGS) entry which is preliminary data.</text>
</comment>
<dbReference type="InterPro" id="IPR053215">
    <property type="entry name" value="TKL_Ser/Thr_kinase"/>
</dbReference>
<dbReference type="VEuPathDB" id="AmoebaDB:EHI_050970"/>
<keyword evidence="2" id="KW-0472">Membrane</keyword>
<dbReference type="PANTHER" id="PTHR45756">
    <property type="entry name" value="PALMITOYLTRANSFERASE"/>
    <property type="match status" value="1"/>
</dbReference>
<dbReference type="VEuPathDB" id="AmoebaDB:EHI7A_181070"/>
<evidence type="ECO:0000256" key="2">
    <source>
        <dbReference type="SAM" id="Phobius"/>
    </source>
</evidence>
<feature type="compositionally biased region" description="Low complexity" evidence="1">
    <location>
        <begin position="500"/>
        <end position="564"/>
    </location>
</feature>
<keyword evidence="2" id="KW-0812">Transmembrane</keyword>
<feature type="region of interest" description="Disordered" evidence="1">
    <location>
        <begin position="490"/>
        <end position="567"/>
    </location>
</feature>
<keyword evidence="2" id="KW-1133">Transmembrane helix</keyword>
<dbReference type="AlphaFoldDB" id="A0A5K1U3D3"/>
<name>A0A5K1U3D3_ENTHI</name>
<dbReference type="PANTHER" id="PTHR45756:SF1">
    <property type="entry name" value="PROTEIN KINASE DOMAIN CONTAINING PROTEIN"/>
    <property type="match status" value="1"/>
</dbReference>